<keyword evidence="2" id="KW-0732">Signal</keyword>
<feature type="chain" id="PRO_5011479011" description="Transmembrane protein (Alph_Pro_TM)" evidence="2">
    <location>
        <begin position="21"/>
        <end position="254"/>
    </location>
</feature>
<dbReference type="Pfam" id="PF09608">
    <property type="entry name" value="Alph_Pro_TM"/>
    <property type="match status" value="1"/>
</dbReference>
<accession>A0A1H2XBQ2</accession>
<evidence type="ECO:0000256" key="1">
    <source>
        <dbReference type="SAM" id="Phobius"/>
    </source>
</evidence>
<feature type="transmembrane region" description="Helical" evidence="1">
    <location>
        <begin position="229"/>
        <end position="252"/>
    </location>
</feature>
<dbReference type="Proteomes" id="UP000198539">
    <property type="component" value="Unassembled WGS sequence"/>
</dbReference>
<evidence type="ECO:0008006" key="5">
    <source>
        <dbReference type="Google" id="ProtNLM"/>
    </source>
</evidence>
<keyword evidence="1" id="KW-1133">Transmembrane helix</keyword>
<name>A0A1H2XBQ2_9RHOB</name>
<protein>
    <recommendedName>
        <fullName evidence="5">Transmembrane protein (Alph_Pro_TM)</fullName>
    </recommendedName>
</protein>
<sequence length="254" mass="28399">MRLIFGMCLMLLALTQVARAEGVVAGLSQNNVSLTANFRGSEILVFGAITRETPIDADAPLDVIVTVEGPPSALTVWRKERRAGIWVNVDSVRIRTAPSFYAVASSGPLDEILSFEADTRNRISIRRAIYEARRDAGIENPGEFTEALIRIRENASLYQDLGVGVEIDRNTLFRTTINLPKNLVEGTYVTNVFLIRNGAVIDRYQTQIYVQKAVFERWLYNLAYEYPPLYAGLALLMAVFFGWGASALFRLIRS</sequence>
<dbReference type="RefSeq" id="WP_092887499.1">
    <property type="nucleotide sequence ID" value="NZ_CP061498.1"/>
</dbReference>
<dbReference type="InterPro" id="IPR019088">
    <property type="entry name" value="CHP02186-rel_TM"/>
</dbReference>
<keyword evidence="1" id="KW-0472">Membrane</keyword>
<keyword evidence="4" id="KW-1185">Reference proteome</keyword>
<reference evidence="3 4" key="1">
    <citation type="submission" date="2016-10" db="EMBL/GenBank/DDBJ databases">
        <authorList>
            <person name="de Groot N.N."/>
        </authorList>
    </citation>
    <scope>NUCLEOTIDE SEQUENCE [LARGE SCALE GENOMIC DNA]</scope>
    <source>
        <strain evidence="3 4">CGMCC 1.8894</strain>
    </source>
</reference>
<feature type="signal peptide" evidence="2">
    <location>
        <begin position="1"/>
        <end position="20"/>
    </location>
</feature>
<dbReference type="STRING" id="564137.SAMN04488238_104141"/>
<organism evidence="3 4">
    <name type="scientific">Roseicitreum antarcticum</name>
    <dbReference type="NCBI Taxonomy" id="564137"/>
    <lineage>
        <taxon>Bacteria</taxon>
        <taxon>Pseudomonadati</taxon>
        <taxon>Pseudomonadota</taxon>
        <taxon>Alphaproteobacteria</taxon>
        <taxon>Rhodobacterales</taxon>
        <taxon>Paracoccaceae</taxon>
        <taxon>Roseicitreum</taxon>
    </lineage>
</organism>
<dbReference type="OrthoDB" id="9815212at2"/>
<evidence type="ECO:0000313" key="4">
    <source>
        <dbReference type="Proteomes" id="UP000198539"/>
    </source>
</evidence>
<keyword evidence="1" id="KW-0812">Transmembrane</keyword>
<dbReference type="AlphaFoldDB" id="A0A1H2XBQ2"/>
<proteinExistence type="predicted"/>
<evidence type="ECO:0000313" key="3">
    <source>
        <dbReference type="EMBL" id="SDW90362.1"/>
    </source>
</evidence>
<gene>
    <name evidence="3" type="ORF">SAMN04488238_104141</name>
</gene>
<dbReference type="EMBL" id="FNOM01000004">
    <property type="protein sequence ID" value="SDW90362.1"/>
    <property type="molecule type" value="Genomic_DNA"/>
</dbReference>
<evidence type="ECO:0000256" key="2">
    <source>
        <dbReference type="SAM" id="SignalP"/>
    </source>
</evidence>